<evidence type="ECO:0000259" key="2">
    <source>
        <dbReference type="Pfam" id="PF13579"/>
    </source>
</evidence>
<dbReference type="EMBL" id="FNAK01000001">
    <property type="protein sequence ID" value="SDD26208.1"/>
    <property type="molecule type" value="Genomic_DNA"/>
</dbReference>
<keyword evidence="3" id="KW-0808">Transferase</keyword>
<dbReference type="InterPro" id="IPR001296">
    <property type="entry name" value="Glyco_trans_1"/>
</dbReference>
<dbReference type="Pfam" id="PF13579">
    <property type="entry name" value="Glyco_trans_4_4"/>
    <property type="match status" value="1"/>
</dbReference>
<feature type="domain" description="Glycosyltransferase subfamily 4-like N-terminal" evidence="2">
    <location>
        <begin position="15"/>
        <end position="200"/>
    </location>
</feature>
<dbReference type="Pfam" id="PF00534">
    <property type="entry name" value="Glycos_transf_1"/>
    <property type="match status" value="1"/>
</dbReference>
<feature type="domain" description="Glycosyl transferase family 1" evidence="1">
    <location>
        <begin position="218"/>
        <end position="383"/>
    </location>
</feature>
<dbReference type="InterPro" id="IPR028098">
    <property type="entry name" value="Glyco_trans_4-like_N"/>
</dbReference>
<dbReference type="CDD" id="cd03794">
    <property type="entry name" value="GT4_WbuB-like"/>
    <property type="match status" value="1"/>
</dbReference>
<dbReference type="AlphaFoldDB" id="A0A1G6TAU7"/>
<dbReference type="GO" id="GO:0016757">
    <property type="term" value="F:glycosyltransferase activity"/>
    <property type="evidence" value="ECO:0007669"/>
    <property type="project" value="UniProtKB-ARBA"/>
</dbReference>
<dbReference type="SUPFAM" id="SSF53756">
    <property type="entry name" value="UDP-Glycosyltransferase/glycogen phosphorylase"/>
    <property type="match status" value="1"/>
</dbReference>
<dbReference type="OrthoDB" id="9783380at2"/>
<accession>A0A1G6TAU7</accession>
<dbReference type="RefSeq" id="WP_068308897.1">
    <property type="nucleotide sequence ID" value="NZ_FNAK01000001.1"/>
</dbReference>
<organism evidence="3 4">
    <name type="scientific">Kordiimonas lacus</name>
    <dbReference type="NCBI Taxonomy" id="637679"/>
    <lineage>
        <taxon>Bacteria</taxon>
        <taxon>Pseudomonadati</taxon>
        <taxon>Pseudomonadota</taxon>
        <taxon>Alphaproteobacteria</taxon>
        <taxon>Kordiimonadales</taxon>
        <taxon>Kordiimonadaceae</taxon>
        <taxon>Kordiimonas</taxon>
    </lineage>
</organism>
<dbReference type="Proteomes" id="UP000183685">
    <property type="component" value="Unassembled WGS sequence"/>
</dbReference>
<gene>
    <name evidence="3" type="ORF">SAMN04488071_0178</name>
</gene>
<keyword evidence="4" id="KW-1185">Reference proteome</keyword>
<name>A0A1G6TAU7_9PROT</name>
<proteinExistence type="predicted"/>
<evidence type="ECO:0000313" key="3">
    <source>
        <dbReference type="EMBL" id="SDD26208.1"/>
    </source>
</evidence>
<protein>
    <submittedName>
        <fullName evidence="3">Glycosyltransferase involved in cell wall bisynthesis</fullName>
    </submittedName>
</protein>
<evidence type="ECO:0000259" key="1">
    <source>
        <dbReference type="Pfam" id="PF00534"/>
    </source>
</evidence>
<dbReference type="Gene3D" id="3.40.50.2000">
    <property type="entry name" value="Glycogen Phosphorylase B"/>
    <property type="match status" value="2"/>
</dbReference>
<dbReference type="STRING" id="637679.GCA_001550055_00711"/>
<reference evidence="3 4" key="1">
    <citation type="submission" date="2016-10" db="EMBL/GenBank/DDBJ databases">
        <authorList>
            <person name="de Groot N.N."/>
        </authorList>
    </citation>
    <scope>NUCLEOTIDE SEQUENCE [LARGE SCALE GENOMIC DNA]</scope>
    <source>
        <strain evidence="3 4">CGMCC 1.9109</strain>
    </source>
</reference>
<sequence length="409" mass="46046">MKIWIINQYATLPSTGVGIRHRHLARELAERGHDVSVIAGRWSHLTRNSDVAYAAPRIQNFEGFRFVNLNVLRYRHAHDKLRVANWFYFSLQLLGIKRLLREAPDVILYSSPAPIGFLAAEWLARRFRARLMFEVRDIWPKTLVQLGGLSERNPMIRLLQWIEKRAYKNADLVLSNLPGAFDHIKTFDICAKDFLSVPNGVCVPELQAFQAISPTVAEQIPRGKFVVGFTGTLAVAMSLHTLLGAAKRTLDDPSIVYVIIGHGMEGARLKALAERDGLINVRFIDGIPKAQVQNAIARFDACWIGWKDSPLYDHGVAANKLFDYFYAGRPVLHSFSGKYDPVTKYNAGLTVPAEDPEKLARAVREIKSMDDARRAEMGARGREAVLEHHDYAKLAKTLENAMLGLSYKS</sequence>
<evidence type="ECO:0000313" key="4">
    <source>
        <dbReference type="Proteomes" id="UP000183685"/>
    </source>
</evidence>
<dbReference type="PANTHER" id="PTHR12526:SF622">
    <property type="entry name" value="GLYCOSYLTRANSFERASE (GROUP I)"/>
    <property type="match status" value="1"/>
</dbReference>
<dbReference type="PANTHER" id="PTHR12526">
    <property type="entry name" value="GLYCOSYLTRANSFERASE"/>
    <property type="match status" value="1"/>
</dbReference>